<dbReference type="RefSeq" id="WP_084120725.1">
    <property type="nucleotide sequence ID" value="NZ_LT838813.1"/>
</dbReference>
<dbReference type="OrthoDB" id="982482at2"/>
<dbReference type="STRING" id="758820.SAMN00777080_2479"/>
<keyword evidence="2" id="KW-1185">Reference proteome</keyword>
<gene>
    <name evidence="1" type="ORF">SAMN00777080_2479</name>
</gene>
<dbReference type="PROSITE" id="PS51257">
    <property type="entry name" value="PROKAR_LIPOPROTEIN"/>
    <property type="match status" value="1"/>
</dbReference>
<dbReference type="AlphaFoldDB" id="A0A1W2H4J0"/>
<dbReference type="Proteomes" id="UP000192333">
    <property type="component" value="Chromosome I"/>
</dbReference>
<organism evidence="1 2">
    <name type="scientific">Aquiflexum balticum DSM 16537</name>
    <dbReference type="NCBI Taxonomy" id="758820"/>
    <lineage>
        <taxon>Bacteria</taxon>
        <taxon>Pseudomonadati</taxon>
        <taxon>Bacteroidota</taxon>
        <taxon>Cytophagia</taxon>
        <taxon>Cytophagales</taxon>
        <taxon>Cyclobacteriaceae</taxon>
        <taxon>Aquiflexum</taxon>
    </lineage>
</organism>
<sequence length="153" mass="17377">MAFKISGIVLASILFLMGCDSSRLYEEYRGMDSGSWNLTDTVTFVVPKPLPDSKTLLAIKYNNEYEFRNLYLTYFLKDSLNQTIESQLIEIPLFDSKSGKPLGKGYGNTFTKFDTISINSSEVFSSIQMVQYMRTDQLKGIESLGLKILKNSY</sequence>
<protein>
    <submittedName>
        <fullName evidence="1">Gliding motility-associated lipoprotein GldH</fullName>
    </submittedName>
</protein>
<accession>A0A1W2H4J0</accession>
<evidence type="ECO:0000313" key="2">
    <source>
        <dbReference type="Proteomes" id="UP000192333"/>
    </source>
</evidence>
<name>A0A1W2H4J0_9BACT</name>
<keyword evidence="1" id="KW-0449">Lipoprotein</keyword>
<reference evidence="2" key="1">
    <citation type="submission" date="2017-04" db="EMBL/GenBank/DDBJ databases">
        <authorList>
            <person name="Varghese N."/>
            <person name="Submissions S."/>
        </authorList>
    </citation>
    <scope>NUCLEOTIDE SEQUENCE [LARGE SCALE GENOMIC DNA]</scope>
    <source>
        <strain evidence="2">DSM 16537</strain>
    </source>
</reference>
<evidence type="ECO:0000313" key="1">
    <source>
        <dbReference type="EMBL" id="SMD43867.1"/>
    </source>
</evidence>
<dbReference type="InterPro" id="IPR020018">
    <property type="entry name" value="Motility-assoc_lipoprot_GldH"/>
</dbReference>
<proteinExistence type="predicted"/>
<dbReference type="Pfam" id="PF14109">
    <property type="entry name" value="GldH_lipo"/>
    <property type="match status" value="1"/>
</dbReference>
<dbReference type="EMBL" id="LT838813">
    <property type="protein sequence ID" value="SMD43867.1"/>
    <property type="molecule type" value="Genomic_DNA"/>
</dbReference>